<keyword evidence="7 12" id="KW-0479">Metal-binding</keyword>
<evidence type="ECO:0000256" key="9">
    <source>
        <dbReference type="ARBA" id="ARBA00023235"/>
    </source>
</evidence>
<dbReference type="InterPro" id="IPR046457">
    <property type="entry name" value="PMI_typeI_cat"/>
</dbReference>
<evidence type="ECO:0000259" key="13">
    <source>
        <dbReference type="Pfam" id="PF20511"/>
    </source>
</evidence>
<dbReference type="PANTHER" id="PTHR10309">
    <property type="entry name" value="MANNOSE-6-PHOSPHATE ISOMERASE"/>
    <property type="match status" value="1"/>
</dbReference>
<dbReference type="GO" id="GO:0005975">
    <property type="term" value="P:carbohydrate metabolic process"/>
    <property type="evidence" value="ECO:0007669"/>
    <property type="project" value="InterPro"/>
</dbReference>
<evidence type="ECO:0000256" key="1">
    <source>
        <dbReference type="ARBA" id="ARBA00000757"/>
    </source>
</evidence>
<evidence type="ECO:0000256" key="11">
    <source>
        <dbReference type="ARBA" id="ARBA00030762"/>
    </source>
</evidence>
<keyword evidence="9 14" id="KW-0413">Isomerase</keyword>
<dbReference type="OrthoDB" id="6605218at2759"/>
<evidence type="ECO:0000256" key="5">
    <source>
        <dbReference type="ARBA" id="ARBA00011956"/>
    </source>
</evidence>
<dbReference type="PRINTS" id="PR00714">
    <property type="entry name" value="MAN6PISMRASE"/>
</dbReference>
<comment type="catalytic activity">
    <reaction evidence="1">
        <text>D-mannose 6-phosphate = D-fructose 6-phosphate</text>
        <dbReference type="Rhea" id="RHEA:12356"/>
        <dbReference type="ChEBI" id="CHEBI:58735"/>
        <dbReference type="ChEBI" id="CHEBI:61527"/>
        <dbReference type="EC" id="5.3.1.8"/>
    </reaction>
</comment>
<proteinExistence type="inferred from homology"/>
<feature type="binding site" evidence="12">
    <location>
        <position position="155"/>
    </location>
    <ligand>
        <name>Zn(2+)</name>
        <dbReference type="ChEBI" id="CHEBI:29105"/>
    </ligand>
</feature>
<evidence type="ECO:0000256" key="8">
    <source>
        <dbReference type="ARBA" id="ARBA00022833"/>
    </source>
</evidence>
<dbReference type="InterPro" id="IPR001250">
    <property type="entry name" value="Man6P_Isoase-1"/>
</dbReference>
<feature type="binding site" evidence="12">
    <location>
        <position position="130"/>
    </location>
    <ligand>
        <name>Zn(2+)</name>
        <dbReference type="ChEBI" id="CHEBI:29105"/>
    </ligand>
</feature>
<dbReference type="Gene3D" id="1.10.441.10">
    <property type="entry name" value="Phosphomannose Isomerase, domain 2"/>
    <property type="match status" value="1"/>
</dbReference>
<evidence type="ECO:0000256" key="2">
    <source>
        <dbReference type="ARBA" id="ARBA00002564"/>
    </source>
</evidence>
<dbReference type="InterPro" id="IPR016305">
    <property type="entry name" value="Mannose-6-P_Isomerase"/>
</dbReference>
<comment type="similarity">
    <text evidence="4">Belongs to the mannose-6-phosphate isomerase type 1 family.</text>
</comment>
<sequence>MVSSTEKSSESKIFRLECQPNNYPWGKVGKDSLAGVLASESAGGDFKLDPSEPYAELWMGTHPHNPAKLWGKDQLLSDYLSKHKELLGEAIKFPARYPDAKEDKSEGGEGHVPFLFKILTCKQALPLQIHPNREIAEKLHKENPEQFPDTNHKPEIAVCLSDKFLGFAGFRPSKVIRSLVVAVPEIDQLPSKAKDAIQAFIASASDSTEVMRKAWQAVIEMEGSEVEAAVKAFSQRVKTQGVDAFSDVGDELDKGERENLVVAAQSLDKYYPGDGSAFATLFFMNLVELKKGEGMYVGADGPHAWLEGEIVELMAASDNVLNVGFTPEKDSTSLVARTVSGTPHTPADLKLKSQSFSKGSKGHTTVYAVPFEEFSILRIDGQEVLAPLSGPGIAIVTESKGTVVAGNEAKSGSVWFVGAGSELVVEGDGVVWMAFYDGDQESKGQVGKQ</sequence>
<dbReference type="STRING" id="71784.A0A1Y2AEB2"/>
<dbReference type="GO" id="GO:0005829">
    <property type="term" value="C:cytosol"/>
    <property type="evidence" value="ECO:0007669"/>
    <property type="project" value="TreeGrafter"/>
</dbReference>
<dbReference type="CDD" id="cd07011">
    <property type="entry name" value="cupin_PMI_type_I_N"/>
    <property type="match status" value="1"/>
</dbReference>
<dbReference type="GO" id="GO:0008270">
    <property type="term" value="F:zinc ion binding"/>
    <property type="evidence" value="ECO:0007669"/>
    <property type="project" value="InterPro"/>
</dbReference>
<dbReference type="InParanoid" id="A0A1Y2AEB2"/>
<comment type="function">
    <text evidence="2">Involved in the synthesis of the GDP-mannose and dolichol-phosphate-mannose required for a number of critical mannosyl transfer reactions.</text>
</comment>
<accession>A0A1Y2AEB2</accession>
<comment type="caution">
    <text evidence="14">The sequence shown here is derived from an EMBL/GenBank/DDBJ whole genome shotgun (WGS) entry which is preliminary data.</text>
</comment>
<dbReference type="Proteomes" id="UP000193986">
    <property type="component" value="Unassembled WGS sequence"/>
</dbReference>
<dbReference type="AlphaFoldDB" id="A0A1Y2AEB2"/>
<feature type="binding site" evidence="12">
    <location>
        <position position="128"/>
    </location>
    <ligand>
        <name>Zn(2+)</name>
        <dbReference type="ChEBI" id="CHEBI:29105"/>
    </ligand>
</feature>
<gene>
    <name evidence="14" type="ORF">BCR39DRAFT_554576</name>
</gene>
<dbReference type="PIRSF" id="PIRSF001480">
    <property type="entry name" value="Mannose-6-phosphate_isomerase"/>
    <property type="match status" value="1"/>
</dbReference>
<feature type="binding site" evidence="12">
    <location>
        <position position="303"/>
    </location>
    <ligand>
        <name>Zn(2+)</name>
        <dbReference type="ChEBI" id="CHEBI:29105"/>
    </ligand>
</feature>
<comment type="pathway">
    <text evidence="3">Nucleotide-sugar biosynthesis; GDP-alpha-D-mannose biosynthesis; alpha-D-mannose 1-phosphate from D-fructose 6-phosphate: step 1/2.</text>
</comment>
<comment type="cofactor">
    <cofactor evidence="12">
        <name>Zn(2+)</name>
        <dbReference type="ChEBI" id="CHEBI:29105"/>
    </cofactor>
    <text evidence="12">Binds 1 zinc ion per subunit.</text>
</comment>
<keyword evidence="8 12" id="KW-0862">Zinc</keyword>
<evidence type="ECO:0000313" key="15">
    <source>
        <dbReference type="Proteomes" id="UP000193986"/>
    </source>
</evidence>
<dbReference type="InterPro" id="IPR011051">
    <property type="entry name" value="RmlC_Cupin_sf"/>
</dbReference>
<organism evidence="14 15">
    <name type="scientific">Naematelia encephala</name>
    <dbReference type="NCBI Taxonomy" id="71784"/>
    <lineage>
        <taxon>Eukaryota</taxon>
        <taxon>Fungi</taxon>
        <taxon>Dikarya</taxon>
        <taxon>Basidiomycota</taxon>
        <taxon>Agaricomycotina</taxon>
        <taxon>Tremellomycetes</taxon>
        <taxon>Tremellales</taxon>
        <taxon>Naemateliaceae</taxon>
        <taxon>Naematelia</taxon>
    </lineage>
</organism>
<dbReference type="GO" id="GO:0009298">
    <property type="term" value="P:GDP-mannose biosynthetic process"/>
    <property type="evidence" value="ECO:0007669"/>
    <property type="project" value="UniProtKB-UniPathway"/>
</dbReference>
<dbReference type="UniPathway" id="UPA00126">
    <property type="reaction ID" value="UER00423"/>
</dbReference>
<evidence type="ECO:0000256" key="6">
    <source>
        <dbReference type="ARBA" id="ARBA00018236"/>
    </source>
</evidence>
<dbReference type="EC" id="5.3.1.8" evidence="5"/>
<evidence type="ECO:0000256" key="7">
    <source>
        <dbReference type="ARBA" id="ARBA00022723"/>
    </source>
</evidence>
<dbReference type="Gene3D" id="2.60.120.10">
    <property type="entry name" value="Jelly Rolls"/>
    <property type="match status" value="2"/>
</dbReference>
<protein>
    <recommendedName>
        <fullName evidence="6">Mannose-6-phosphate isomerase</fullName>
        <ecNumber evidence="5">5.3.1.8</ecNumber>
    </recommendedName>
    <alternativeName>
        <fullName evidence="10">Phosphohexomutase</fullName>
    </alternativeName>
    <alternativeName>
        <fullName evidence="11">Phosphomannose isomerase</fullName>
    </alternativeName>
</protein>
<dbReference type="SUPFAM" id="SSF51182">
    <property type="entry name" value="RmlC-like cupins"/>
    <property type="match status" value="1"/>
</dbReference>
<evidence type="ECO:0000256" key="3">
    <source>
        <dbReference type="ARBA" id="ARBA00004666"/>
    </source>
</evidence>
<evidence type="ECO:0000256" key="4">
    <source>
        <dbReference type="ARBA" id="ARBA00010772"/>
    </source>
</evidence>
<evidence type="ECO:0000313" key="14">
    <source>
        <dbReference type="EMBL" id="ORY20918.1"/>
    </source>
</evidence>
<keyword evidence="15" id="KW-1185">Reference proteome</keyword>
<dbReference type="InterPro" id="IPR014710">
    <property type="entry name" value="RmlC-like_jellyroll"/>
</dbReference>
<name>A0A1Y2AEB2_9TREE</name>
<dbReference type="PANTHER" id="PTHR10309:SF0">
    <property type="entry name" value="MANNOSE-6-PHOSPHATE ISOMERASE"/>
    <property type="match status" value="1"/>
</dbReference>
<feature type="domain" description="Phosphomannose isomerase type I catalytic" evidence="13">
    <location>
        <begin position="13"/>
        <end position="172"/>
    </location>
</feature>
<dbReference type="NCBIfam" id="TIGR00218">
    <property type="entry name" value="manA"/>
    <property type="match status" value="1"/>
</dbReference>
<evidence type="ECO:0000256" key="12">
    <source>
        <dbReference type="PIRSR" id="PIRSR001480-2"/>
    </source>
</evidence>
<reference evidence="14 15" key="1">
    <citation type="submission" date="2016-07" db="EMBL/GenBank/DDBJ databases">
        <title>Pervasive Adenine N6-methylation of Active Genes in Fungi.</title>
        <authorList>
            <consortium name="DOE Joint Genome Institute"/>
            <person name="Mondo S.J."/>
            <person name="Dannebaum R.O."/>
            <person name="Kuo R.C."/>
            <person name="Labutti K."/>
            <person name="Haridas S."/>
            <person name="Kuo A."/>
            <person name="Salamov A."/>
            <person name="Ahrendt S.R."/>
            <person name="Lipzen A."/>
            <person name="Sullivan W."/>
            <person name="Andreopoulos W.B."/>
            <person name="Clum A."/>
            <person name="Lindquist E."/>
            <person name="Daum C."/>
            <person name="Ramamoorthy G.K."/>
            <person name="Gryganskyi A."/>
            <person name="Culley D."/>
            <person name="Magnuson J.K."/>
            <person name="James T.Y."/>
            <person name="O'Malley M.A."/>
            <person name="Stajich J.E."/>
            <person name="Spatafora J.W."/>
            <person name="Visel A."/>
            <person name="Grigoriev I.V."/>
        </authorList>
    </citation>
    <scope>NUCLEOTIDE SEQUENCE [LARGE SCALE GENOMIC DNA]</scope>
    <source>
        <strain evidence="14 15">68-887.2</strain>
    </source>
</reference>
<dbReference type="GO" id="GO:0004476">
    <property type="term" value="F:mannose-6-phosphate isomerase activity"/>
    <property type="evidence" value="ECO:0007669"/>
    <property type="project" value="UniProtKB-EC"/>
</dbReference>
<evidence type="ECO:0000256" key="10">
    <source>
        <dbReference type="ARBA" id="ARBA00029741"/>
    </source>
</evidence>
<dbReference type="EMBL" id="MCFC01000122">
    <property type="protein sequence ID" value="ORY20918.1"/>
    <property type="molecule type" value="Genomic_DNA"/>
</dbReference>
<dbReference type="Pfam" id="PF20511">
    <property type="entry name" value="PMI_typeI_cat"/>
    <property type="match status" value="1"/>
</dbReference>